<accession>A0A059NXB6</accession>
<reference evidence="2" key="1">
    <citation type="submission" date="2014-03" db="EMBL/GenBank/DDBJ databases">
        <authorList>
            <person name="Urmite Genomes U."/>
        </authorList>
    </citation>
    <scope>NUCLEOTIDE SEQUENCE [LARGE SCALE GENOMIC DNA]</scope>
    <source>
        <strain evidence="2">HD-03</strain>
    </source>
</reference>
<dbReference type="AlphaFoldDB" id="A0A059NXB6"/>
<evidence type="ECO:0000313" key="1">
    <source>
        <dbReference type="EMBL" id="CDQ23373.1"/>
    </source>
</evidence>
<dbReference type="Proteomes" id="UP000028868">
    <property type="component" value="Unassembled WGS sequence"/>
</dbReference>
<sequence length="39" mass="4613">MPPPFIYPLRDRQPDLCPFVHEGSISDFKGELIPMQERR</sequence>
<proteinExistence type="predicted"/>
<evidence type="ECO:0000313" key="2">
    <source>
        <dbReference type="Proteomes" id="UP000028868"/>
    </source>
</evidence>
<gene>
    <name evidence="1" type="ORF">BN983_01599</name>
</gene>
<comment type="caution">
    <text evidence="1">The sequence shown here is derived from an EMBL/GenBank/DDBJ whole genome shotgun (WGS) entry which is preliminary data.</text>
</comment>
<name>A0A059NXB6_9BACI</name>
<protein>
    <submittedName>
        <fullName evidence="1">Uncharacterized protein</fullName>
    </submittedName>
</protein>
<dbReference type="EMBL" id="CCDI010000001">
    <property type="protein sequence ID" value="CDQ23373.1"/>
    <property type="molecule type" value="Genomic_DNA"/>
</dbReference>
<reference evidence="1 2" key="2">
    <citation type="submission" date="2014-05" db="EMBL/GenBank/DDBJ databases">
        <title>Draft genome sequence of Halobacillus karajensis HK-03.</title>
        <authorList>
            <person name="Khelaifia S."/>
            <person name="Croce O."/>
            <person name="Lagier J.C."/>
            <person name="Raoult D."/>
        </authorList>
    </citation>
    <scope>NUCLEOTIDE SEQUENCE [LARGE SCALE GENOMIC DNA]</scope>
    <source>
        <strain evidence="1 2">HD-03</strain>
    </source>
</reference>
<keyword evidence="2" id="KW-1185">Reference proteome</keyword>
<organism evidence="1 2">
    <name type="scientific">Halobacillus karajensis</name>
    <dbReference type="NCBI Taxonomy" id="195088"/>
    <lineage>
        <taxon>Bacteria</taxon>
        <taxon>Bacillati</taxon>
        <taxon>Bacillota</taxon>
        <taxon>Bacilli</taxon>
        <taxon>Bacillales</taxon>
        <taxon>Bacillaceae</taxon>
        <taxon>Halobacillus</taxon>
    </lineage>
</organism>